<dbReference type="RefSeq" id="YP_009679954.1">
    <property type="nucleotide sequence ID" value="NC_044095.1"/>
</dbReference>
<proteinExistence type="predicted"/>
<keyword evidence="1" id="KW-0472">Membrane</keyword>
<keyword evidence="1" id="KW-1133">Transmembrane helix</keyword>
<sequence length="32" mass="3783">MPHSYPNLLSVSFFFIMLFLVLSSLKFIFTNK</sequence>
<dbReference type="AlphaFoldDB" id="A0A514ABX0"/>
<evidence type="ECO:0000313" key="2">
    <source>
        <dbReference type="EMBL" id="QDH52422.1"/>
    </source>
</evidence>
<evidence type="ECO:0000256" key="1">
    <source>
        <dbReference type="SAM" id="Phobius"/>
    </source>
</evidence>
<protein>
    <submittedName>
        <fullName evidence="2">ATP synthase F0 subunit 8</fullName>
    </submittedName>
</protein>
<feature type="transmembrane region" description="Helical" evidence="1">
    <location>
        <begin position="6"/>
        <end position="29"/>
    </location>
</feature>
<reference evidence="2" key="1">
    <citation type="journal article" date="2019" name="Nucleic Acids Res.">
        <title>Coding palindromes in mitochondrial genes of Nematomorpha.</title>
        <authorList>
            <person name="Mikhailov K.V."/>
            <person name="Efeykin B.D."/>
            <person name="Panchin A.Y."/>
            <person name="Knorre D.A."/>
            <person name="Logacheva M.D."/>
            <person name="Penin A.A."/>
            <person name="Muntyan M.S."/>
            <person name="Nikitin M.A."/>
            <person name="Popova O.V."/>
            <person name="Zanegina O.N."/>
            <person name="Vyssokikh M.Y."/>
            <person name="Spiridonov S.E."/>
            <person name="Aleoshin V.V."/>
            <person name="Panchin Y.V."/>
        </authorList>
    </citation>
    <scope>NUCLEOTIDE SEQUENCE</scope>
</reference>
<accession>A0A514ABX0</accession>
<keyword evidence="2" id="KW-0496">Mitochondrion</keyword>
<dbReference type="EMBL" id="MG257765">
    <property type="protein sequence ID" value="QDH52422.1"/>
    <property type="molecule type" value="Genomic_DNA"/>
</dbReference>
<dbReference type="CTD" id="4509"/>
<organism evidence="2">
    <name type="scientific">Gordionus alpestris</name>
    <dbReference type="NCBI Taxonomy" id="1137640"/>
    <lineage>
        <taxon>Eukaryota</taxon>
        <taxon>Metazoa</taxon>
        <taxon>Ecdysozoa</taxon>
        <taxon>Nematomorpha</taxon>
        <taxon>Gordioida</taxon>
        <taxon>Chordodea</taxon>
        <taxon>Chordodoidea</taxon>
        <taxon>Parachordodidae</taxon>
        <taxon>Gordionus</taxon>
    </lineage>
</organism>
<keyword evidence="1" id="KW-0812">Transmembrane</keyword>
<dbReference type="GeneID" id="41041521"/>
<gene>
    <name evidence="2" type="primary">ATP8</name>
</gene>
<name>A0A514ABX0_9BILA</name>
<geneLocation type="mitochondrion" evidence="2"/>